<dbReference type="Pfam" id="PF13456">
    <property type="entry name" value="RVT_3"/>
    <property type="match status" value="1"/>
</dbReference>
<dbReference type="GO" id="GO:0004523">
    <property type="term" value="F:RNA-DNA hybrid ribonuclease activity"/>
    <property type="evidence" value="ECO:0007669"/>
    <property type="project" value="InterPro"/>
</dbReference>
<dbReference type="CDD" id="cd06222">
    <property type="entry name" value="RNase_H_like"/>
    <property type="match status" value="1"/>
</dbReference>
<evidence type="ECO:0000313" key="3">
    <source>
        <dbReference type="Proteomes" id="UP000008311"/>
    </source>
</evidence>
<dbReference type="AlphaFoldDB" id="B9RPQ1"/>
<sequence>MAVDTCMDFLHAWAKARMSKLSLKSLGSAEEGNQYRQKPARGWVKCDMDAATFENGRVIGIGLMSMDEEGRFVKGKSFCMNGRIAIKEAEAMGLKEALSWCLEQGLQRVIFESDAKVVMGAFHYRPEELSEFGSIIAECIYLSNQGKNKQMVVLIV</sequence>
<feature type="domain" description="RNase H type-1" evidence="1">
    <location>
        <begin position="52"/>
        <end position="126"/>
    </location>
</feature>
<dbReference type="InterPro" id="IPR052929">
    <property type="entry name" value="RNase_H-like_EbsB-rel"/>
</dbReference>
<dbReference type="InParanoid" id="B9RPQ1"/>
<dbReference type="InterPro" id="IPR012337">
    <property type="entry name" value="RNaseH-like_sf"/>
</dbReference>
<evidence type="ECO:0000313" key="2">
    <source>
        <dbReference type="EMBL" id="EEF46667.1"/>
    </source>
</evidence>
<dbReference type="PANTHER" id="PTHR47074">
    <property type="entry name" value="BNAC02G40300D PROTEIN"/>
    <property type="match status" value="1"/>
</dbReference>
<reference evidence="3" key="1">
    <citation type="journal article" date="2010" name="Nat. Biotechnol.">
        <title>Draft genome sequence of the oilseed species Ricinus communis.</title>
        <authorList>
            <person name="Chan A.P."/>
            <person name="Crabtree J."/>
            <person name="Zhao Q."/>
            <person name="Lorenzi H."/>
            <person name="Orvis J."/>
            <person name="Puiu D."/>
            <person name="Melake-Berhan A."/>
            <person name="Jones K.M."/>
            <person name="Redman J."/>
            <person name="Chen G."/>
            <person name="Cahoon E.B."/>
            <person name="Gedil M."/>
            <person name="Stanke M."/>
            <person name="Haas B.J."/>
            <person name="Wortman J.R."/>
            <person name="Fraser-Liggett C.M."/>
            <person name="Ravel J."/>
            <person name="Rabinowicz P.D."/>
        </authorList>
    </citation>
    <scope>NUCLEOTIDE SEQUENCE [LARGE SCALE GENOMIC DNA]</scope>
    <source>
        <strain evidence="3">cv. Hale</strain>
    </source>
</reference>
<organism evidence="2 3">
    <name type="scientific">Ricinus communis</name>
    <name type="common">Castor bean</name>
    <dbReference type="NCBI Taxonomy" id="3988"/>
    <lineage>
        <taxon>Eukaryota</taxon>
        <taxon>Viridiplantae</taxon>
        <taxon>Streptophyta</taxon>
        <taxon>Embryophyta</taxon>
        <taxon>Tracheophyta</taxon>
        <taxon>Spermatophyta</taxon>
        <taxon>Magnoliopsida</taxon>
        <taxon>eudicotyledons</taxon>
        <taxon>Gunneridae</taxon>
        <taxon>Pentapetalae</taxon>
        <taxon>rosids</taxon>
        <taxon>fabids</taxon>
        <taxon>Malpighiales</taxon>
        <taxon>Euphorbiaceae</taxon>
        <taxon>Acalyphoideae</taxon>
        <taxon>Acalypheae</taxon>
        <taxon>Ricinus</taxon>
    </lineage>
</organism>
<proteinExistence type="predicted"/>
<evidence type="ECO:0000259" key="1">
    <source>
        <dbReference type="Pfam" id="PF13456"/>
    </source>
</evidence>
<keyword evidence="3" id="KW-1185">Reference proteome</keyword>
<protein>
    <recommendedName>
        <fullName evidence="1">RNase H type-1 domain-containing protein</fullName>
    </recommendedName>
</protein>
<accession>B9RPQ1</accession>
<dbReference type="InterPro" id="IPR002156">
    <property type="entry name" value="RNaseH_domain"/>
</dbReference>
<dbReference type="Gene3D" id="3.30.420.10">
    <property type="entry name" value="Ribonuclease H-like superfamily/Ribonuclease H"/>
    <property type="match status" value="1"/>
</dbReference>
<dbReference type="SUPFAM" id="SSF53098">
    <property type="entry name" value="Ribonuclease H-like"/>
    <property type="match status" value="1"/>
</dbReference>
<gene>
    <name evidence="2" type="ORF">RCOM_1549510</name>
</gene>
<dbReference type="EMBL" id="EQ973796">
    <property type="protein sequence ID" value="EEF46667.1"/>
    <property type="molecule type" value="Genomic_DNA"/>
</dbReference>
<name>B9RPQ1_RICCO</name>
<dbReference type="Proteomes" id="UP000008311">
    <property type="component" value="Unassembled WGS sequence"/>
</dbReference>
<dbReference type="InterPro" id="IPR036397">
    <property type="entry name" value="RNaseH_sf"/>
</dbReference>
<dbReference type="PANTHER" id="PTHR47074:SF48">
    <property type="entry name" value="POLYNUCLEOTIDYL TRANSFERASE, RIBONUCLEASE H-LIKE SUPERFAMILY PROTEIN"/>
    <property type="match status" value="1"/>
</dbReference>
<dbReference type="GO" id="GO:0003676">
    <property type="term" value="F:nucleic acid binding"/>
    <property type="evidence" value="ECO:0007669"/>
    <property type="project" value="InterPro"/>
</dbReference>
<dbReference type="InterPro" id="IPR044730">
    <property type="entry name" value="RNase_H-like_dom_plant"/>
</dbReference>